<evidence type="ECO:0000313" key="2">
    <source>
        <dbReference type="Proteomes" id="UP000809789"/>
    </source>
</evidence>
<sequence length="249" mass="27848">MAVDTKNRVPSHAAWETPDDQIGGLAFDDKHTHKPSSSFSIQLLHAHSLGRCTCWTLGKKTGRGAFRVQAPAANCISLTRPAQVPHTPLMIRSETVLAALFSCTSTTLDFLSTIDSLPIQRLFGGIGVIDEQRYTDRWRMLNTTSGQDRYVQISVSRLMGIMTRPVHVLLPRHQQHGDLDLKIVRPRLHRCDWPRIPLLQQREASAVYRNRLKICAWLTAILLMAESGCETSSACDDGMDSCTRMVVQS</sequence>
<dbReference type="AlphaFoldDB" id="A0A8K0LAS6"/>
<proteinExistence type="predicted"/>
<dbReference type="EMBL" id="JAESVG020000001">
    <property type="protein sequence ID" value="KAG8632067.1"/>
    <property type="molecule type" value="Genomic_DNA"/>
</dbReference>
<protein>
    <submittedName>
        <fullName evidence="1">Uncharacterized protein</fullName>
    </submittedName>
</protein>
<dbReference type="Proteomes" id="UP000809789">
    <property type="component" value="Unassembled WGS sequence"/>
</dbReference>
<gene>
    <name evidence="1" type="ORF">KVT40_001207</name>
</gene>
<evidence type="ECO:0000313" key="1">
    <source>
        <dbReference type="EMBL" id="KAG8632067.1"/>
    </source>
</evidence>
<name>A0A8K0LAS6_9PEZI</name>
<organism evidence="1 2">
    <name type="scientific">Elsinoe batatas</name>
    <dbReference type="NCBI Taxonomy" id="2601811"/>
    <lineage>
        <taxon>Eukaryota</taxon>
        <taxon>Fungi</taxon>
        <taxon>Dikarya</taxon>
        <taxon>Ascomycota</taxon>
        <taxon>Pezizomycotina</taxon>
        <taxon>Dothideomycetes</taxon>
        <taxon>Dothideomycetidae</taxon>
        <taxon>Myriangiales</taxon>
        <taxon>Elsinoaceae</taxon>
        <taxon>Elsinoe</taxon>
    </lineage>
</organism>
<reference evidence="1" key="1">
    <citation type="submission" date="2021-07" db="EMBL/GenBank/DDBJ databases">
        <title>Elsinoe batatas strain:CRI-CJ2 Genome sequencing and assembly.</title>
        <authorList>
            <person name="Huang L."/>
        </authorList>
    </citation>
    <scope>NUCLEOTIDE SEQUENCE</scope>
    <source>
        <strain evidence="1">CRI-CJ2</strain>
    </source>
</reference>
<accession>A0A8K0LAS6</accession>
<comment type="caution">
    <text evidence="1">The sequence shown here is derived from an EMBL/GenBank/DDBJ whole genome shotgun (WGS) entry which is preliminary data.</text>
</comment>
<keyword evidence="2" id="KW-1185">Reference proteome</keyword>